<evidence type="ECO:0008006" key="3">
    <source>
        <dbReference type="Google" id="ProtNLM"/>
    </source>
</evidence>
<dbReference type="EMBL" id="JABUBU010000001">
    <property type="protein sequence ID" value="MBY6365248.1"/>
    <property type="molecule type" value="Genomic_DNA"/>
</dbReference>
<reference evidence="1 2" key="1">
    <citation type="submission" date="2020-06" db="EMBL/GenBank/DDBJ databases">
        <title>Taxonomy, biology and ecology of Rhodococcus bacteria occurring in California pistachio and other woody hosts as revealed by genome sequence analyses.</title>
        <authorList>
            <person name="Gai Y."/>
            <person name="Riely B."/>
        </authorList>
    </citation>
    <scope>NUCLEOTIDE SEQUENCE [LARGE SCALE GENOMIC DNA]</scope>
    <source>
        <strain evidence="1 2">BP-281</strain>
    </source>
</reference>
<protein>
    <recommendedName>
        <fullName evidence="3">Prevent-host-death family protein</fullName>
    </recommendedName>
</protein>
<accession>A0ABS7NYM7</accession>
<proteinExistence type="predicted"/>
<comment type="caution">
    <text evidence="1">The sequence shown here is derived from an EMBL/GenBank/DDBJ whole genome shotgun (WGS) entry which is preliminary data.</text>
</comment>
<evidence type="ECO:0000313" key="1">
    <source>
        <dbReference type="EMBL" id="MBY6365248.1"/>
    </source>
</evidence>
<dbReference type="Proteomes" id="UP000825228">
    <property type="component" value="Unassembled WGS sequence"/>
</dbReference>
<keyword evidence="2" id="KW-1185">Reference proteome</keyword>
<gene>
    <name evidence="1" type="ORF">HQ603_00625</name>
</gene>
<sequence>MAAQEVMFSDLQLRGKAVAEQLRSTPGQSLVVRRRDSDDLVLTTVERAAQEREVVSVTTRMFVALMQRDGAARELVTDVLPDAFPWVSFLPRADVQAFVVDLVATLRSAESVANPAPVVRVIESWRNTAAVFADPALAEALAAPTDGDFGAVPAPDAR</sequence>
<name>A0ABS7NYM7_9NOCA</name>
<evidence type="ECO:0000313" key="2">
    <source>
        <dbReference type="Proteomes" id="UP000825228"/>
    </source>
</evidence>
<dbReference type="RefSeq" id="WP_222682473.1">
    <property type="nucleotide sequence ID" value="NZ_JABUBT010000002.1"/>
</dbReference>
<organism evidence="1 2">
    <name type="scientific">Rhodococcoides corynebacterioides</name>
    <dbReference type="NCBI Taxonomy" id="53972"/>
    <lineage>
        <taxon>Bacteria</taxon>
        <taxon>Bacillati</taxon>
        <taxon>Actinomycetota</taxon>
        <taxon>Actinomycetes</taxon>
        <taxon>Mycobacteriales</taxon>
        <taxon>Nocardiaceae</taxon>
        <taxon>Rhodococcoides</taxon>
    </lineage>
</organism>